<evidence type="ECO:0000256" key="2">
    <source>
        <dbReference type="ARBA" id="ARBA00023015"/>
    </source>
</evidence>
<keyword evidence="3" id="KW-0238">DNA-binding</keyword>
<evidence type="ECO:0000313" key="8">
    <source>
        <dbReference type="EMBL" id="KAK4742342.1"/>
    </source>
</evidence>
<dbReference type="SUPFAM" id="SSF101941">
    <property type="entry name" value="NAC domain"/>
    <property type="match status" value="1"/>
</dbReference>
<dbReference type="PANTHER" id="PTHR31989">
    <property type="entry name" value="NAC DOMAIN-CONTAINING PROTEIN 82-RELATED"/>
    <property type="match status" value="1"/>
</dbReference>
<comment type="subcellular location">
    <subcellularLocation>
        <location evidence="1">Nucleus</location>
    </subcellularLocation>
</comment>
<dbReference type="EMBL" id="JAXIOK010000023">
    <property type="protein sequence ID" value="KAK4742342.1"/>
    <property type="molecule type" value="Genomic_DNA"/>
</dbReference>
<keyword evidence="4" id="KW-0804">Transcription</keyword>
<comment type="caution">
    <text evidence="8">The sequence shown here is derived from an EMBL/GenBank/DDBJ whole genome shotgun (WGS) entry which is preliminary data.</text>
</comment>
<evidence type="ECO:0000256" key="6">
    <source>
        <dbReference type="SAM" id="MobiDB-lite"/>
    </source>
</evidence>
<gene>
    <name evidence="8" type="ORF">SAY87_000343</name>
</gene>
<evidence type="ECO:0000256" key="4">
    <source>
        <dbReference type="ARBA" id="ARBA00023163"/>
    </source>
</evidence>
<dbReference type="InterPro" id="IPR003441">
    <property type="entry name" value="NAC-dom"/>
</dbReference>
<name>A0AAN7JGJ5_9MYRT</name>
<dbReference type="Pfam" id="PF02365">
    <property type="entry name" value="NAM"/>
    <property type="match status" value="1"/>
</dbReference>
<organism evidence="8 9">
    <name type="scientific">Trapa incisa</name>
    <dbReference type="NCBI Taxonomy" id="236973"/>
    <lineage>
        <taxon>Eukaryota</taxon>
        <taxon>Viridiplantae</taxon>
        <taxon>Streptophyta</taxon>
        <taxon>Embryophyta</taxon>
        <taxon>Tracheophyta</taxon>
        <taxon>Spermatophyta</taxon>
        <taxon>Magnoliopsida</taxon>
        <taxon>eudicotyledons</taxon>
        <taxon>Gunneridae</taxon>
        <taxon>Pentapetalae</taxon>
        <taxon>rosids</taxon>
        <taxon>malvids</taxon>
        <taxon>Myrtales</taxon>
        <taxon>Lythraceae</taxon>
        <taxon>Trapa</taxon>
    </lineage>
</organism>
<keyword evidence="2" id="KW-0805">Transcription regulation</keyword>
<feature type="domain" description="NAC" evidence="7">
    <location>
        <begin position="4"/>
        <end position="158"/>
    </location>
</feature>
<evidence type="ECO:0000313" key="9">
    <source>
        <dbReference type="Proteomes" id="UP001345219"/>
    </source>
</evidence>
<evidence type="ECO:0000256" key="5">
    <source>
        <dbReference type="ARBA" id="ARBA00023242"/>
    </source>
</evidence>
<dbReference type="Proteomes" id="UP001345219">
    <property type="component" value="Chromosome 1"/>
</dbReference>
<feature type="compositionally biased region" description="Polar residues" evidence="6">
    <location>
        <begin position="174"/>
        <end position="192"/>
    </location>
</feature>
<keyword evidence="9" id="KW-1185">Reference proteome</keyword>
<dbReference type="GO" id="GO:0003677">
    <property type="term" value="F:DNA binding"/>
    <property type="evidence" value="ECO:0007669"/>
    <property type="project" value="UniProtKB-KW"/>
</dbReference>
<evidence type="ECO:0000256" key="3">
    <source>
        <dbReference type="ARBA" id="ARBA00023125"/>
    </source>
</evidence>
<keyword evidence="5" id="KW-0539">Nucleus</keyword>
<dbReference type="GO" id="GO:0006355">
    <property type="term" value="P:regulation of DNA-templated transcription"/>
    <property type="evidence" value="ECO:0007669"/>
    <property type="project" value="InterPro"/>
</dbReference>
<accession>A0AAN7JGJ5</accession>
<protein>
    <recommendedName>
        <fullName evidence="7">NAC domain-containing protein</fullName>
    </recommendedName>
</protein>
<sequence>MNLNIPGLRFHPTARERNLYIKNKLLEIDDGGMCVVPEVDVYDYHPSDLLDIYNEKSCIKSTNSEGFFLCPGGERDVNYGASKKTCNKRKAGGGYWKETSKKRPVEAENNGEIIGMKKFFVYYEGNQKNARETDYAMHEYHLNETDVDERITCPMAYRFCHVMKKKQRKKIRGSDNQQPSQSDTTFNGVNLGDGSNVTPLMCEGTKTLGSKLMESSHSVEGSGTTNQWDIAIREQDMAIWEQWLMPDQPQPAFLNQGLNGEQDGTDKVGHDLIQSYLPNGIGAEETNLHAVLGEIATSASLELSDLKARDDAGKPVYNCDDYEDGIFEGDLWGSLD</sequence>
<feature type="region of interest" description="Disordered" evidence="6">
    <location>
        <begin position="168"/>
        <end position="192"/>
    </location>
</feature>
<reference evidence="8 9" key="1">
    <citation type="journal article" date="2023" name="Hortic Res">
        <title>Pangenome of water caltrop reveals structural variations and asymmetric subgenome divergence after allopolyploidization.</title>
        <authorList>
            <person name="Zhang X."/>
            <person name="Chen Y."/>
            <person name="Wang L."/>
            <person name="Yuan Y."/>
            <person name="Fang M."/>
            <person name="Shi L."/>
            <person name="Lu R."/>
            <person name="Comes H.P."/>
            <person name="Ma Y."/>
            <person name="Chen Y."/>
            <person name="Huang G."/>
            <person name="Zhou Y."/>
            <person name="Zheng Z."/>
            <person name="Qiu Y."/>
        </authorList>
    </citation>
    <scope>NUCLEOTIDE SEQUENCE [LARGE SCALE GENOMIC DNA]</scope>
    <source>
        <tissue evidence="8">Roots</tissue>
    </source>
</reference>
<dbReference type="AlphaFoldDB" id="A0AAN7JGJ5"/>
<dbReference type="InterPro" id="IPR036093">
    <property type="entry name" value="NAC_dom_sf"/>
</dbReference>
<dbReference type="GO" id="GO:0005634">
    <property type="term" value="C:nucleus"/>
    <property type="evidence" value="ECO:0007669"/>
    <property type="project" value="UniProtKB-SubCell"/>
</dbReference>
<dbReference type="PROSITE" id="PS51005">
    <property type="entry name" value="NAC"/>
    <property type="match status" value="1"/>
</dbReference>
<dbReference type="Gene3D" id="2.170.150.80">
    <property type="entry name" value="NAC domain"/>
    <property type="match status" value="1"/>
</dbReference>
<evidence type="ECO:0000259" key="7">
    <source>
        <dbReference type="PROSITE" id="PS51005"/>
    </source>
</evidence>
<proteinExistence type="predicted"/>
<evidence type="ECO:0000256" key="1">
    <source>
        <dbReference type="ARBA" id="ARBA00004123"/>
    </source>
</evidence>